<dbReference type="AlphaFoldDB" id="A0A6A6M4N5"/>
<comment type="similarity">
    <text evidence="2">Belongs to the PAP/fibrillin family.</text>
</comment>
<evidence type="ECO:0000256" key="2">
    <source>
        <dbReference type="ARBA" id="ARBA00005845"/>
    </source>
</evidence>
<evidence type="ECO:0000256" key="3">
    <source>
        <dbReference type="ARBA" id="ARBA00022640"/>
    </source>
</evidence>
<dbReference type="GO" id="GO:0009536">
    <property type="term" value="C:plastid"/>
    <property type="evidence" value="ECO:0007669"/>
    <property type="project" value="UniProtKB-SubCell"/>
</dbReference>
<sequence length="296" mass="32460">MAAMHSSLPANSAIGSRYSSSFTSIHATASLVSFPRLPETRRSNRKIAVTAMVQQAVQGAPAAYAKEMERLSAKESLLLAVKGCSLISLATQIAILEGRWNFEWFGSGSPGIFAARFILERFPSNLANLSKMDVLIKDSNAKITASMKLLSSIESKFILSTRLSVEGPLRMREEYVEGILETPKIIEETVPEQLKGALDQAVSTVQQLPVPIRDAVSSGLKVPLPGSFQRFFMISYLDEEIIVIKDNHENLVESHPEFLSSFLTQIIRDTAGVPEVLTRLDAPTSPIEESSAEYES</sequence>
<evidence type="ECO:0000259" key="5">
    <source>
        <dbReference type="Pfam" id="PF04755"/>
    </source>
</evidence>
<gene>
    <name evidence="6" type="ORF">GH714_031632</name>
</gene>
<evidence type="ECO:0000313" key="7">
    <source>
        <dbReference type="Proteomes" id="UP000467840"/>
    </source>
</evidence>
<reference evidence="6 7" key="1">
    <citation type="journal article" date="2020" name="Mol. Plant">
        <title>The Chromosome-Based Rubber Tree Genome Provides New Insights into Spurge Genome Evolution and Rubber Biosynthesis.</title>
        <authorList>
            <person name="Liu J."/>
            <person name="Shi C."/>
            <person name="Shi C.C."/>
            <person name="Li W."/>
            <person name="Zhang Q.J."/>
            <person name="Zhang Y."/>
            <person name="Li K."/>
            <person name="Lu H.F."/>
            <person name="Shi C."/>
            <person name="Zhu S.T."/>
            <person name="Xiao Z.Y."/>
            <person name="Nan H."/>
            <person name="Yue Y."/>
            <person name="Zhu X.G."/>
            <person name="Wu Y."/>
            <person name="Hong X.N."/>
            <person name="Fan G.Y."/>
            <person name="Tong Y."/>
            <person name="Zhang D."/>
            <person name="Mao C.L."/>
            <person name="Liu Y.L."/>
            <person name="Hao S.J."/>
            <person name="Liu W.Q."/>
            <person name="Lv M.Q."/>
            <person name="Zhang H.B."/>
            <person name="Liu Y."/>
            <person name="Hu-Tang G.R."/>
            <person name="Wang J.P."/>
            <person name="Wang J.H."/>
            <person name="Sun Y.H."/>
            <person name="Ni S.B."/>
            <person name="Chen W.B."/>
            <person name="Zhang X.C."/>
            <person name="Jiao Y.N."/>
            <person name="Eichler E.E."/>
            <person name="Li G.H."/>
            <person name="Liu X."/>
            <person name="Gao L.Z."/>
        </authorList>
    </citation>
    <scope>NUCLEOTIDE SEQUENCE [LARGE SCALE GENOMIC DNA]</scope>
    <source>
        <strain evidence="7">cv. GT1</strain>
        <tissue evidence="6">Leaf</tissue>
    </source>
</reference>
<feature type="domain" description="Plastid lipid-associated protein/fibrillin conserved" evidence="5">
    <location>
        <begin position="127"/>
        <end position="250"/>
    </location>
</feature>
<evidence type="ECO:0000256" key="4">
    <source>
        <dbReference type="ARBA" id="ARBA00022946"/>
    </source>
</evidence>
<keyword evidence="4" id="KW-0809">Transit peptide</keyword>
<evidence type="ECO:0000313" key="6">
    <source>
        <dbReference type="EMBL" id="KAF2307777.1"/>
    </source>
</evidence>
<protein>
    <recommendedName>
        <fullName evidence="5">Plastid lipid-associated protein/fibrillin conserved domain-containing protein</fullName>
    </recommendedName>
</protein>
<comment type="subcellular location">
    <subcellularLocation>
        <location evidence="1">Plastid</location>
    </subcellularLocation>
</comment>
<dbReference type="InterPro" id="IPR006843">
    <property type="entry name" value="PAP/fibrillin_dom"/>
</dbReference>
<keyword evidence="7" id="KW-1185">Reference proteome</keyword>
<organism evidence="6 7">
    <name type="scientific">Hevea brasiliensis</name>
    <name type="common">Para rubber tree</name>
    <name type="synonym">Siphonia brasiliensis</name>
    <dbReference type="NCBI Taxonomy" id="3981"/>
    <lineage>
        <taxon>Eukaryota</taxon>
        <taxon>Viridiplantae</taxon>
        <taxon>Streptophyta</taxon>
        <taxon>Embryophyta</taxon>
        <taxon>Tracheophyta</taxon>
        <taxon>Spermatophyta</taxon>
        <taxon>Magnoliopsida</taxon>
        <taxon>eudicotyledons</taxon>
        <taxon>Gunneridae</taxon>
        <taxon>Pentapetalae</taxon>
        <taxon>rosids</taxon>
        <taxon>fabids</taxon>
        <taxon>Malpighiales</taxon>
        <taxon>Euphorbiaceae</taxon>
        <taxon>Crotonoideae</taxon>
        <taxon>Micrandreae</taxon>
        <taxon>Hevea</taxon>
    </lineage>
</organism>
<evidence type="ECO:0000256" key="1">
    <source>
        <dbReference type="ARBA" id="ARBA00004474"/>
    </source>
</evidence>
<comment type="caution">
    <text evidence="6">The sequence shown here is derived from an EMBL/GenBank/DDBJ whole genome shotgun (WGS) entry which is preliminary data.</text>
</comment>
<dbReference type="Pfam" id="PF04755">
    <property type="entry name" value="PAP_fibrillin"/>
    <property type="match status" value="1"/>
</dbReference>
<proteinExistence type="inferred from homology"/>
<accession>A0A6A6M4N5</accession>
<dbReference type="EMBL" id="JAAGAX010000008">
    <property type="protein sequence ID" value="KAF2307777.1"/>
    <property type="molecule type" value="Genomic_DNA"/>
</dbReference>
<name>A0A6A6M4N5_HEVBR</name>
<dbReference type="Proteomes" id="UP000467840">
    <property type="component" value="Chromosome 9"/>
</dbReference>
<keyword evidence="3" id="KW-0934">Plastid</keyword>